<name>A0A183AH04_9TREM</name>
<organism evidence="1">
    <name type="scientific">Echinostoma caproni</name>
    <dbReference type="NCBI Taxonomy" id="27848"/>
    <lineage>
        <taxon>Eukaryota</taxon>
        <taxon>Metazoa</taxon>
        <taxon>Spiralia</taxon>
        <taxon>Lophotrochozoa</taxon>
        <taxon>Platyhelminthes</taxon>
        <taxon>Trematoda</taxon>
        <taxon>Digenea</taxon>
        <taxon>Plagiorchiida</taxon>
        <taxon>Echinostomata</taxon>
        <taxon>Echinostomatoidea</taxon>
        <taxon>Echinostomatidae</taxon>
        <taxon>Echinostoma</taxon>
    </lineage>
</organism>
<dbReference type="AlphaFoldDB" id="A0A183AH04"/>
<proteinExistence type="predicted"/>
<dbReference type="WBParaSite" id="ECPE_0000625201-mRNA-1">
    <property type="protein sequence ID" value="ECPE_0000625201-mRNA-1"/>
    <property type="gene ID" value="ECPE_0000625201"/>
</dbReference>
<reference evidence="1" key="1">
    <citation type="submission" date="2016-06" db="UniProtKB">
        <authorList>
            <consortium name="WormBaseParasite"/>
        </authorList>
    </citation>
    <scope>IDENTIFICATION</scope>
</reference>
<evidence type="ECO:0000313" key="1">
    <source>
        <dbReference type="WBParaSite" id="ECPE_0000625201-mRNA-1"/>
    </source>
</evidence>
<accession>A0A183AH04</accession>
<protein>
    <submittedName>
        <fullName evidence="1">FAT domain-containing protein</fullName>
    </submittedName>
</protein>
<sequence length="98" mass="11718">LWYSVMAKLHVSRLPIRPAVQLQLLKLQALWRRDLRQRSRPIEAFLQLYCHYRTELTRLAEQQYSSADGSTEEHVQLCRTVLEEGLRWFRLAHVDKVT</sequence>